<comment type="caution">
    <text evidence="3">The sequence shown here is derived from an EMBL/GenBank/DDBJ whole genome shotgun (WGS) entry which is preliminary data.</text>
</comment>
<feature type="compositionally biased region" description="Basic and acidic residues" evidence="2">
    <location>
        <begin position="1"/>
        <end position="20"/>
    </location>
</feature>
<feature type="coiled-coil region" evidence="1">
    <location>
        <begin position="145"/>
        <end position="186"/>
    </location>
</feature>
<reference evidence="3 4" key="1">
    <citation type="submission" date="2016-04" db="EMBL/GenBank/DDBJ databases">
        <title>Evolutionary innovation and constraint leading to complex multicellularity in the Ascomycota.</title>
        <authorList>
            <person name="Cisse O."/>
            <person name="Nguyen A."/>
            <person name="Hewitt D.A."/>
            <person name="Jedd G."/>
            <person name="Stajich J.E."/>
        </authorList>
    </citation>
    <scope>NUCLEOTIDE SEQUENCE [LARGE SCALE GENOMIC DNA]</scope>
    <source>
        <strain evidence="3 4">DAH-3</strain>
    </source>
</reference>
<accession>A0A1U7LHP9</accession>
<sequence>MSSTDSPKKRQRIEYDKDDSSEVEDDDWDTDCIAMATTITDSLEKAQKTFDYEHNVAKLPCTPSVHNSVQSNPPGAPWSPFLAAPVGDPDSPTPVRSSDLRGPDQITSPEDEYAAIDIDEMSILDTFDRYYKNTKQDLQQVLSALRNQTRLAKVRKKEIEELEDLVAKQTGVIRLLQERVKDMENQY</sequence>
<proteinExistence type="predicted"/>
<protein>
    <submittedName>
        <fullName evidence="3">Uncharacterized protein</fullName>
    </submittedName>
</protein>
<evidence type="ECO:0000313" key="4">
    <source>
        <dbReference type="Proteomes" id="UP000186594"/>
    </source>
</evidence>
<feature type="region of interest" description="Disordered" evidence="2">
    <location>
        <begin position="1"/>
        <end position="27"/>
    </location>
</feature>
<gene>
    <name evidence="3" type="ORF">NEOLI_001400</name>
</gene>
<feature type="region of interest" description="Disordered" evidence="2">
    <location>
        <begin position="63"/>
        <end position="107"/>
    </location>
</feature>
<dbReference type="EMBL" id="LXFE01003781">
    <property type="protein sequence ID" value="OLL22177.1"/>
    <property type="molecule type" value="Genomic_DNA"/>
</dbReference>
<dbReference type="Proteomes" id="UP000186594">
    <property type="component" value="Unassembled WGS sequence"/>
</dbReference>
<evidence type="ECO:0000256" key="1">
    <source>
        <dbReference type="SAM" id="Coils"/>
    </source>
</evidence>
<name>A0A1U7LHP9_NEOID</name>
<feature type="compositionally biased region" description="Polar residues" evidence="2">
    <location>
        <begin position="64"/>
        <end position="73"/>
    </location>
</feature>
<keyword evidence="4" id="KW-1185">Reference proteome</keyword>
<evidence type="ECO:0000313" key="3">
    <source>
        <dbReference type="EMBL" id="OLL22177.1"/>
    </source>
</evidence>
<evidence type="ECO:0000256" key="2">
    <source>
        <dbReference type="SAM" id="MobiDB-lite"/>
    </source>
</evidence>
<organism evidence="3 4">
    <name type="scientific">Neolecta irregularis (strain DAH-3)</name>
    <dbReference type="NCBI Taxonomy" id="1198029"/>
    <lineage>
        <taxon>Eukaryota</taxon>
        <taxon>Fungi</taxon>
        <taxon>Dikarya</taxon>
        <taxon>Ascomycota</taxon>
        <taxon>Taphrinomycotina</taxon>
        <taxon>Neolectales</taxon>
        <taxon>Neolectaceae</taxon>
        <taxon>Neolecta</taxon>
    </lineage>
</organism>
<dbReference type="AlphaFoldDB" id="A0A1U7LHP9"/>
<keyword evidence="1" id="KW-0175">Coiled coil</keyword>